<dbReference type="Pfam" id="PF08448">
    <property type="entry name" value="PAS_4"/>
    <property type="match status" value="3"/>
</dbReference>
<dbReference type="SMART" id="SM00091">
    <property type="entry name" value="PAS"/>
    <property type="match status" value="3"/>
</dbReference>
<proteinExistence type="predicted"/>
<dbReference type="InterPro" id="IPR043128">
    <property type="entry name" value="Rev_trsase/Diguanyl_cyclase"/>
</dbReference>
<evidence type="ECO:0000259" key="5">
    <source>
        <dbReference type="PROSITE" id="PS50113"/>
    </source>
</evidence>
<dbReference type="AlphaFoldDB" id="A0A1T2L621"/>
<dbReference type="Proteomes" id="UP000191110">
    <property type="component" value="Unassembled WGS sequence"/>
</dbReference>
<dbReference type="InterPro" id="IPR000160">
    <property type="entry name" value="GGDEF_dom"/>
</dbReference>
<accession>A0A1T2L621</accession>
<feature type="transmembrane region" description="Helical" evidence="3">
    <location>
        <begin position="203"/>
        <end position="224"/>
    </location>
</feature>
<dbReference type="SMART" id="SM00267">
    <property type="entry name" value="GGDEF"/>
    <property type="match status" value="1"/>
</dbReference>
<feature type="domain" description="PAS" evidence="4">
    <location>
        <begin position="258"/>
        <end position="311"/>
    </location>
</feature>
<dbReference type="FunFam" id="3.30.70.270:FF:000001">
    <property type="entry name" value="Diguanylate cyclase domain protein"/>
    <property type="match status" value="1"/>
</dbReference>
<evidence type="ECO:0000259" key="4">
    <source>
        <dbReference type="PROSITE" id="PS50112"/>
    </source>
</evidence>
<evidence type="ECO:0000313" key="8">
    <source>
        <dbReference type="Proteomes" id="UP000191110"/>
    </source>
</evidence>
<dbReference type="Pfam" id="PF00990">
    <property type="entry name" value="GGDEF"/>
    <property type="match status" value="1"/>
</dbReference>
<feature type="domain" description="PAS" evidence="4">
    <location>
        <begin position="378"/>
        <end position="434"/>
    </location>
</feature>
<dbReference type="NCBIfam" id="TIGR00229">
    <property type="entry name" value="sensory_box"/>
    <property type="match status" value="3"/>
</dbReference>
<keyword evidence="8" id="KW-1185">Reference proteome</keyword>
<protein>
    <recommendedName>
        <fullName evidence="9">Diguanylate cyclase</fullName>
    </recommendedName>
</protein>
<reference evidence="7 8" key="1">
    <citation type="submission" date="2016-11" db="EMBL/GenBank/DDBJ databases">
        <title>Mixed transmission modes and dynamic genome evolution in an obligate animal-bacterial symbiosis.</title>
        <authorList>
            <person name="Russell S.L."/>
            <person name="Corbett-Detig R.B."/>
            <person name="Cavanaugh C.M."/>
        </authorList>
    </citation>
    <scope>NUCLEOTIDE SEQUENCE [LARGE SCALE GENOMIC DNA]</scope>
    <source>
        <strain evidence="7">Sveles-Q1</strain>
    </source>
</reference>
<dbReference type="InterPro" id="IPR013656">
    <property type="entry name" value="PAS_4"/>
</dbReference>
<name>A0A1T2L621_9GAMM</name>
<dbReference type="SMART" id="SM00086">
    <property type="entry name" value="PAC"/>
    <property type="match status" value="3"/>
</dbReference>
<dbReference type="Pfam" id="PF17159">
    <property type="entry name" value="MASE3"/>
    <property type="match status" value="1"/>
</dbReference>
<dbReference type="SUPFAM" id="SSF55785">
    <property type="entry name" value="PYP-like sensor domain (PAS domain)"/>
    <property type="match status" value="3"/>
</dbReference>
<dbReference type="EMBL" id="MPRL01000026">
    <property type="protein sequence ID" value="OOZ40386.1"/>
    <property type="molecule type" value="Genomic_DNA"/>
</dbReference>
<dbReference type="InterPro" id="IPR052155">
    <property type="entry name" value="Biofilm_reg_signaling"/>
</dbReference>
<dbReference type="PROSITE" id="PS50113">
    <property type="entry name" value="PAC"/>
    <property type="match status" value="2"/>
</dbReference>
<dbReference type="InterPro" id="IPR000014">
    <property type="entry name" value="PAS"/>
</dbReference>
<feature type="domain" description="GGDEF" evidence="6">
    <location>
        <begin position="669"/>
        <end position="802"/>
    </location>
</feature>
<comment type="cofactor">
    <cofactor evidence="1">
        <name>Mg(2+)</name>
        <dbReference type="ChEBI" id="CHEBI:18420"/>
    </cofactor>
</comment>
<feature type="transmembrane region" description="Helical" evidence="3">
    <location>
        <begin position="107"/>
        <end position="128"/>
    </location>
</feature>
<dbReference type="PANTHER" id="PTHR44757:SF4">
    <property type="entry name" value="DIGUANYLATE CYCLASE DGCE-RELATED"/>
    <property type="match status" value="1"/>
</dbReference>
<dbReference type="InterPro" id="IPR035919">
    <property type="entry name" value="EAL_sf"/>
</dbReference>
<dbReference type="InterPro" id="IPR033425">
    <property type="entry name" value="MASE3"/>
</dbReference>
<organism evidence="7 8">
    <name type="scientific">Solemya pervernicosa gill symbiont</name>
    <dbReference type="NCBI Taxonomy" id="642797"/>
    <lineage>
        <taxon>Bacteria</taxon>
        <taxon>Pseudomonadati</taxon>
        <taxon>Pseudomonadota</taxon>
        <taxon>Gammaproteobacteria</taxon>
        <taxon>sulfur-oxidizing symbionts</taxon>
    </lineage>
</organism>
<gene>
    <name evidence="7" type="ORF">BOW53_07905</name>
</gene>
<feature type="transmembrane region" description="Helical" evidence="3">
    <location>
        <begin position="46"/>
        <end position="63"/>
    </location>
</feature>
<feature type="transmembrane region" description="Helical" evidence="3">
    <location>
        <begin position="174"/>
        <end position="191"/>
    </location>
</feature>
<dbReference type="RefSeq" id="WP_078483546.1">
    <property type="nucleotide sequence ID" value="NZ_MPRL01000026.1"/>
</dbReference>
<dbReference type="NCBIfam" id="TIGR00254">
    <property type="entry name" value="GGDEF"/>
    <property type="match status" value="1"/>
</dbReference>
<dbReference type="OrthoDB" id="9787514at2"/>
<dbReference type="InterPro" id="IPR001610">
    <property type="entry name" value="PAC"/>
</dbReference>
<dbReference type="PANTHER" id="PTHR44757">
    <property type="entry name" value="DIGUANYLATE CYCLASE DGCP"/>
    <property type="match status" value="1"/>
</dbReference>
<feature type="domain" description="PAC" evidence="5">
    <location>
        <begin position="454"/>
        <end position="506"/>
    </location>
</feature>
<dbReference type="PROSITE" id="PS50887">
    <property type="entry name" value="GGDEF"/>
    <property type="match status" value="1"/>
</dbReference>
<evidence type="ECO:0000256" key="1">
    <source>
        <dbReference type="ARBA" id="ARBA00001946"/>
    </source>
</evidence>
<dbReference type="Gene3D" id="3.30.70.270">
    <property type="match status" value="1"/>
</dbReference>
<dbReference type="InterPro" id="IPR000700">
    <property type="entry name" value="PAS-assoc_C"/>
</dbReference>
<dbReference type="PROSITE" id="PS50112">
    <property type="entry name" value="PAS"/>
    <property type="match status" value="3"/>
</dbReference>
<feature type="transmembrane region" description="Helical" evidence="3">
    <location>
        <begin position="20"/>
        <end position="40"/>
    </location>
</feature>
<dbReference type="InterPro" id="IPR035965">
    <property type="entry name" value="PAS-like_dom_sf"/>
</dbReference>
<evidence type="ECO:0000256" key="3">
    <source>
        <dbReference type="SAM" id="Phobius"/>
    </source>
</evidence>
<feature type="transmembrane region" description="Helical" evidence="3">
    <location>
        <begin position="135"/>
        <end position="154"/>
    </location>
</feature>
<dbReference type="Gene3D" id="3.30.450.20">
    <property type="entry name" value="PAS domain"/>
    <property type="match status" value="3"/>
</dbReference>
<evidence type="ECO:0000259" key="6">
    <source>
        <dbReference type="PROSITE" id="PS50887"/>
    </source>
</evidence>
<dbReference type="InterPro" id="IPR029787">
    <property type="entry name" value="Nucleotide_cyclase"/>
</dbReference>
<evidence type="ECO:0008006" key="9">
    <source>
        <dbReference type="Google" id="ProtNLM"/>
    </source>
</evidence>
<sequence>MKTSSSNRLLFNSVAGRGWLVPIAIAALLYAISLHNYLLFHTLAELFPIMVAVIMAVVVWHTYEFSRNHFLMYLGCGYFWIAMLDLAHALYYKGMGFQAIDSANLSIQLWVITRFFEACLLISAPLFMKKPVVRLPLFTLFGAIVISTFALINAGHFPDAFIDGSGLTPFKVNSEYLIVIIMLGAIGFTYSKRTMIDPFILKLMLASISLTIFAELAFTFYISVYGLSNLVGHIFKLFSFWFIFAAIVRTTLTEPFQVMSRVSSTYDAIPDPTIVVDRHGYIHQVNKAACEMAGQPAESLINHHCHDLFHPTVKNSESCPLCDMITKGESVSNLELENHEQSRWHLYSLTPVDSGILEGMVHVAIDTTRRRQMEEALRQSRQKLALHVLRTPLAVIEWNRDFEVVEWNPAAAKIFGFSADEAFGRHAAGLILPDWAKDHVNNVWAELIDNRGGLSSTNENLTKDGRTISCDWYNTPLIDEQGEVIGVASLVQDITERKLAEELIHDEKERAQVTLHSIGDAVITTDALGTIDYLNPIAENLTGWESSEAIGKPVTEVFNIVNEFTRSRVENPVEKCLREGAIVGLANHTALIRRDSSEISIEDSAAPIRDRRGDVIGVVMVFHDVSHERELSNKLTHQASHDGLTGLFNRQEFERRLTDLLLSAREDHKEHALLYIDLDQFKIVNDTCGHIAGDELLRQLSNIFAKYVREADTVARLGGDEFGILLEACDINHAHRTADNLRLAVKEYRFAWEGKYFEIGASIGLTAITDESQGLSKVLSAADIACYAAKENGRNRVHVYVEGDTELENRQSEMQWASRIAQALKENRFRLYSQVITPVNIEDGLVPHYELLVRMVDEAGESLFLRKFVLGIQAQANSKNLTRPFMPTAPRGGQRGQADPTRFFPPGRRTVRPDG</sequence>
<evidence type="ECO:0000313" key="7">
    <source>
        <dbReference type="EMBL" id="OOZ40386.1"/>
    </source>
</evidence>
<dbReference type="Gene3D" id="3.20.20.450">
    <property type="entry name" value="EAL domain"/>
    <property type="match status" value="1"/>
</dbReference>
<dbReference type="CDD" id="cd00130">
    <property type="entry name" value="PAS"/>
    <property type="match status" value="3"/>
</dbReference>
<keyword evidence="3" id="KW-0472">Membrane</keyword>
<dbReference type="GO" id="GO:0003824">
    <property type="term" value="F:catalytic activity"/>
    <property type="evidence" value="ECO:0007669"/>
    <property type="project" value="UniProtKB-ARBA"/>
</dbReference>
<dbReference type="CDD" id="cd01949">
    <property type="entry name" value="GGDEF"/>
    <property type="match status" value="1"/>
</dbReference>
<dbReference type="SUPFAM" id="SSF55073">
    <property type="entry name" value="Nucleotide cyclase"/>
    <property type="match status" value="1"/>
</dbReference>
<keyword evidence="3" id="KW-0812">Transmembrane</keyword>
<feature type="transmembrane region" description="Helical" evidence="3">
    <location>
        <begin position="70"/>
        <end position="92"/>
    </location>
</feature>
<keyword evidence="3" id="KW-1133">Transmembrane helix</keyword>
<feature type="domain" description="PAS" evidence="4">
    <location>
        <begin position="507"/>
        <end position="580"/>
    </location>
</feature>
<evidence type="ECO:0000256" key="2">
    <source>
        <dbReference type="SAM" id="MobiDB-lite"/>
    </source>
</evidence>
<comment type="caution">
    <text evidence="7">The sequence shown here is derived from an EMBL/GenBank/DDBJ whole genome shotgun (WGS) entry which is preliminary data.</text>
</comment>
<feature type="domain" description="PAC" evidence="5">
    <location>
        <begin position="585"/>
        <end position="637"/>
    </location>
</feature>
<feature type="region of interest" description="Disordered" evidence="2">
    <location>
        <begin position="882"/>
        <end position="915"/>
    </location>
</feature>